<dbReference type="EMBL" id="CP155447">
    <property type="protein sequence ID" value="XBH07978.1"/>
    <property type="molecule type" value="Genomic_DNA"/>
</dbReference>
<proteinExistence type="predicted"/>
<dbReference type="AlphaFoldDB" id="A0AAU7CSM7"/>
<protein>
    <submittedName>
        <fullName evidence="2">Uncharacterized protein</fullName>
    </submittedName>
</protein>
<gene>
    <name evidence="2" type="ORF">V5E97_18670</name>
</gene>
<evidence type="ECO:0000256" key="1">
    <source>
        <dbReference type="SAM" id="MobiDB-lite"/>
    </source>
</evidence>
<feature type="region of interest" description="Disordered" evidence="1">
    <location>
        <begin position="1"/>
        <end position="27"/>
    </location>
</feature>
<reference evidence="2" key="1">
    <citation type="submission" date="2024-05" db="EMBL/GenBank/DDBJ databases">
        <title>Planctomycetes of the genus Singulisphaera possess chitinolytic capabilities.</title>
        <authorList>
            <person name="Ivanova A."/>
        </authorList>
    </citation>
    <scope>NUCLEOTIDE SEQUENCE</scope>
    <source>
        <strain evidence="2">Ch08T</strain>
    </source>
</reference>
<organism evidence="2">
    <name type="scientific">Singulisphaera sp. Ch08</name>
    <dbReference type="NCBI Taxonomy" id="3120278"/>
    <lineage>
        <taxon>Bacteria</taxon>
        <taxon>Pseudomonadati</taxon>
        <taxon>Planctomycetota</taxon>
        <taxon>Planctomycetia</taxon>
        <taxon>Isosphaerales</taxon>
        <taxon>Isosphaeraceae</taxon>
        <taxon>Singulisphaera</taxon>
    </lineage>
</organism>
<feature type="compositionally biased region" description="Basic and acidic residues" evidence="1">
    <location>
        <begin position="1"/>
        <end position="19"/>
    </location>
</feature>
<sequence>MAHPHLSTERQATRLDQKADSTSLEPHVSNKVNDLWVSDLANDLACLGLCDLEQTLADRGEELAFFSLTSDDGKSTIERPHHHELGM</sequence>
<accession>A0AAU7CSM7</accession>
<name>A0AAU7CSM7_9BACT</name>
<dbReference type="RefSeq" id="WP_406700815.1">
    <property type="nucleotide sequence ID" value="NZ_CP155447.1"/>
</dbReference>
<evidence type="ECO:0000313" key="2">
    <source>
        <dbReference type="EMBL" id="XBH07978.1"/>
    </source>
</evidence>